<evidence type="ECO:0008006" key="6">
    <source>
        <dbReference type="Google" id="ProtNLM"/>
    </source>
</evidence>
<keyword evidence="3" id="KW-0732">Signal</keyword>
<dbReference type="PANTHER" id="PTHR47566">
    <property type="match status" value="1"/>
</dbReference>
<protein>
    <recommendedName>
        <fullName evidence="6">Leucine-rich repeat domain-containing protein</fullName>
    </recommendedName>
</protein>
<reference evidence="4 5" key="1">
    <citation type="submission" date="2023-05" db="EMBL/GenBank/DDBJ databases">
        <title>Pseudoalteromonas ardens sp. nov., Pseudoalteromonas obscura sp. nov., and Pseudoalteromonas umbrosa sp. nov., isolated from the coral Montipora capitata.</title>
        <authorList>
            <person name="Thomas E.M."/>
            <person name="Smith E.M."/>
            <person name="Papke E."/>
            <person name="Shlafstein M.D."/>
            <person name="Oline D.K."/>
            <person name="Videau P."/>
            <person name="Saw J.H."/>
            <person name="Strangman W.K."/>
            <person name="Ushijima B."/>
        </authorList>
    </citation>
    <scope>NUCLEOTIDE SEQUENCE [LARGE SCALE GENOMIC DNA]</scope>
    <source>
        <strain evidence="4 5">P94</strain>
    </source>
</reference>
<keyword evidence="1" id="KW-0433">Leucine-rich repeat</keyword>
<dbReference type="RefSeq" id="WP_284138823.1">
    <property type="nucleotide sequence ID" value="NZ_JASJUT010000018.1"/>
</dbReference>
<feature type="signal peptide" evidence="3">
    <location>
        <begin position="1"/>
        <end position="29"/>
    </location>
</feature>
<feature type="chain" id="PRO_5045094007" description="Leucine-rich repeat domain-containing protein" evidence="3">
    <location>
        <begin position="30"/>
        <end position="879"/>
    </location>
</feature>
<dbReference type="Gene3D" id="3.80.10.10">
    <property type="entry name" value="Ribonuclease Inhibitor"/>
    <property type="match status" value="4"/>
</dbReference>
<name>A0ABT7ETS5_9GAMM</name>
<keyword evidence="5" id="KW-1185">Reference proteome</keyword>
<organism evidence="4 5">
    <name type="scientific">Pseudoalteromonas obscura</name>
    <dbReference type="NCBI Taxonomy" id="3048491"/>
    <lineage>
        <taxon>Bacteria</taxon>
        <taxon>Pseudomonadati</taxon>
        <taxon>Pseudomonadota</taxon>
        <taxon>Gammaproteobacteria</taxon>
        <taxon>Alteromonadales</taxon>
        <taxon>Pseudoalteromonadaceae</taxon>
        <taxon>Pseudoalteromonas</taxon>
    </lineage>
</organism>
<evidence type="ECO:0000313" key="5">
    <source>
        <dbReference type="Proteomes" id="UP001231915"/>
    </source>
</evidence>
<dbReference type="InterPro" id="IPR052574">
    <property type="entry name" value="CDIRP"/>
</dbReference>
<gene>
    <name evidence="4" type="ORF">QNM18_25705</name>
</gene>
<evidence type="ECO:0000256" key="3">
    <source>
        <dbReference type="SAM" id="SignalP"/>
    </source>
</evidence>
<dbReference type="InterPro" id="IPR032675">
    <property type="entry name" value="LRR_dom_sf"/>
</dbReference>
<proteinExistence type="predicted"/>
<keyword evidence="2" id="KW-0677">Repeat</keyword>
<dbReference type="EMBL" id="JASJUT010000018">
    <property type="protein sequence ID" value="MDK2598455.1"/>
    <property type="molecule type" value="Genomic_DNA"/>
</dbReference>
<evidence type="ECO:0000256" key="1">
    <source>
        <dbReference type="ARBA" id="ARBA00022614"/>
    </source>
</evidence>
<dbReference type="PANTHER" id="PTHR47566:SF1">
    <property type="entry name" value="PROTEIN NUD1"/>
    <property type="match status" value="1"/>
</dbReference>
<evidence type="ECO:0000256" key="2">
    <source>
        <dbReference type="ARBA" id="ARBA00022737"/>
    </source>
</evidence>
<evidence type="ECO:0000313" key="4">
    <source>
        <dbReference type="EMBL" id="MDK2598455.1"/>
    </source>
</evidence>
<dbReference type="PROSITE" id="PS51257">
    <property type="entry name" value="PROKAR_LIPOPROTEIN"/>
    <property type="match status" value="1"/>
</dbReference>
<dbReference type="Proteomes" id="UP001231915">
    <property type="component" value="Unassembled WGS sequence"/>
</dbReference>
<comment type="caution">
    <text evidence="4">The sequence shown here is derived from an EMBL/GenBank/DDBJ whole genome shotgun (WGS) entry which is preliminary data.</text>
</comment>
<sequence>MFKNCLFHKGYKMKNYLIVLLAAALAACGGGGGSDSPSTPSTANQGTDNKADPVEVTAQLDSSYVELQTYKVTYSVLGDEKGMSELTASVSIPEIAYFEQVSVDTAGKVLSFSIPELVHDSDASLSVSWVTGESGSKVQRSLDLPFIAKDNGLKLSEMFKIKDTALASCVDNYLYSSDVIELHCSNVTSLEGIENVVELTSLYLGNSELTGGIKLLGPEKLKHFEVSNDTAIPVGTLDLSMVPKLDTVKLSNIDLSELILADNTLLMDIKISGGKLKSVDLSKASHIQVVVLKLSSLTELILPDSSPLKYLGVPGCILTQGCEGWLTALDLKNNNELQAIHLPEQKLKTIDLSKQGKLKTIDLKNAPLEHIDFSSNKKIESINIGALYDRPVEVSGLTNKPNLVYLDASHSQLTSIDLTGTHNIEIIHLNNNFLTELSLSHLVKLEKLKVDDNKISEIDLSKNTELTVLWASNNKISEIDLSKNTELTTLGASNNKISQLDLSAQVDSLYRISLNSNPLVALRVNENNKIANLDLSETSLTEFQGSNFKALVSLSISGGRIESLDFSQAPDLRDIRANDIGLKTINLSNNKNLEAVYLQLNELVELDLSGADRLEIVDVLFNQIASLKFGNVSSIIEINAVLNQLSTIDLNGADNLEKLSLGNNNLQSWNTQLPDITYLDLSYNSITSYSTGISEFLEHVNLSGNDISSLEITGAHYLKELYIDKNPLLELNIDTQSQQALEVLNLSNSKLTSLAQFNAPRLVRLGAKNSNVRSVNLHNFPSVESIELSNTQLSSIEIPASNQIKSIDIDGTFVTQVDFKNLSNLDYFYGRSSFMNDVTNIDGVNNKEAYIFLYDSPLSLDTRAYLTEMVAQGYTNISY</sequence>
<accession>A0ABT7ETS5</accession>
<dbReference type="SUPFAM" id="SSF52058">
    <property type="entry name" value="L domain-like"/>
    <property type="match status" value="3"/>
</dbReference>